<protein>
    <submittedName>
        <fullName evidence="9">Arylsulfatase D</fullName>
    </submittedName>
</protein>
<evidence type="ECO:0000313" key="9">
    <source>
        <dbReference type="Ensembl" id="ENSECRP00000018458.1"/>
    </source>
</evidence>
<dbReference type="Gene3D" id="1.10.287.550">
    <property type="entry name" value="Helix hairpin bin"/>
    <property type="match status" value="1"/>
</dbReference>
<dbReference type="InterPro" id="IPR017850">
    <property type="entry name" value="Alkaline_phosphatase_core_sf"/>
</dbReference>
<organism evidence="9 10">
    <name type="scientific">Erpetoichthys calabaricus</name>
    <name type="common">Rope fish</name>
    <name type="synonym">Calamoichthys calabaricus</name>
    <dbReference type="NCBI Taxonomy" id="27687"/>
    <lineage>
        <taxon>Eukaryota</taxon>
        <taxon>Metazoa</taxon>
        <taxon>Chordata</taxon>
        <taxon>Craniata</taxon>
        <taxon>Vertebrata</taxon>
        <taxon>Euteleostomi</taxon>
        <taxon>Actinopterygii</taxon>
        <taxon>Polypteriformes</taxon>
        <taxon>Polypteridae</taxon>
        <taxon>Erpetoichthys</taxon>
    </lineage>
</organism>
<feature type="transmembrane region" description="Helical" evidence="6">
    <location>
        <begin position="191"/>
        <end position="212"/>
    </location>
</feature>
<dbReference type="Gene3D" id="3.30.1120.10">
    <property type="match status" value="1"/>
</dbReference>
<name>A0A8C4SLC0_ERPCA</name>
<evidence type="ECO:0000256" key="5">
    <source>
        <dbReference type="ARBA" id="ARBA00022837"/>
    </source>
</evidence>
<keyword evidence="6" id="KW-1133">Transmembrane helix</keyword>
<dbReference type="GO" id="GO:0004065">
    <property type="term" value="F:arylsulfatase activity"/>
    <property type="evidence" value="ECO:0007669"/>
    <property type="project" value="TreeGrafter"/>
</dbReference>
<dbReference type="GO" id="GO:0046872">
    <property type="term" value="F:metal ion binding"/>
    <property type="evidence" value="ECO:0007669"/>
    <property type="project" value="UniProtKB-KW"/>
</dbReference>
<reference evidence="9" key="1">
    <citation type="submission" date="2021-06" db="EMBL/GenBank/DDBJ databases">
        <authorList>
            <consortium name="Wellcome Sanger Institute Data Sharing"/>
        </authorList>
    </citation>
    <scope>NUCLEOTIDE SEQUENCE [LARGE SCALE GENOMIC DNA]</scope>
</reference>
<evidence type="ECO:0000256" key="1">
    <source>
        <dbReference type="ARBA" id="ARBA00001913"/>
    </source>
</evidence>
<dbReference type="PANTHER" id="PTHR42693">
    <property type="entry name" value="ARYLSULFATASE FAMILY MEMBER"/>
    <property type="match status" value="1"/>
</dbReference>
<dbReference type="PROSITE" id="PS00523">
    <property type="entry name" value="SULFATASE_1"/>
    <property type="match status" value="1"/>
</dbReference>
<keyword evidence="7" id="KW-0732">Signal</keyword>
<dbReference type="Proteomes" id="UP000694620">
    <property type="component" value="Chromosome 4"/>
</dbReference>
<dbReference type="GO" id="GO:0005783">
    <property type="term" value="C:endoplasmic reticulum"/>
    <property type="evidence" value="ECO:0007669"/>
    <property type="project" value="UniProtKB-ARBA"/>
</dbReference>
<proteinExistence type="inferred from homology"/>
<comment type="similarity">
    <text evidence="2">Belongs to the sulfatase family.</text>
</comment>
<feature type="domain" description="Sulfatase N-terminal" evidence="8">
    <location>
        <begin position="33"/>
        <end position="417"/>
    </location>
</feature>
<evidence type="ECO:0000256" key="2">
    <source>
        <dbReference type="ARBA" id="ARBA00008779"/>
    </source>
</evidence>
<dbReference type="PANTHER" id="PTHR42693:SF5">
    <property type="entry name" value="ARYLSULFATASE D"/>
    <property type="match status" value="1"/>
</dbReference>
<evidence type="ECO:0000313" key="10">
    <source>
        <dbReference type="Proteomes" id="UP000694620"/>
    </source>
</evidence>
<sequence>MEHFMHFRVLLLLLSFGSILWLEGEASEHHDKPNFLLIMADDLGIGDVGCFGNTTIRTPHIDQLAKDGVKLTHHISAAPLCSPSRTAFMTGRYPIRSGMATIGRAPVLLWTAGSGGLPPNEITFAKVLQEEGYSTGIVGKWHLGVNCRSRDDLCHHPNNHGFDYFYGMPFTLFSECKEGHGRMIIPDVRIFIWRISEIIGLAILTVVSLRLLGLFVLSWKFILLLVLLYILCISAWYFPFQFINIWNCIIMRNGEVVEQPMALETLPRRLLNEAEGFLQRNKDNPFLLFVSFPHVHSPLFESEGFKGKSKHGLYGDNIEEMDWMTGRIVKMVEDLGLSKKTFVYFTSDHGGHVEHADSSGQIGGWNGIYKGGKAMAGWDGGIRVPGIIRWPGKLPAGKVIDKPTSLMDIFPTVVNIANGQLPTDRIIDGHDLLPLIQGEVPHSRHEFMFHYCGVDIHAVRWHPRNSDSVYKVHFFTPNFSPPGAIGCYDLLICRCYGEFVSRHDPPLVFDISRDPSESLPLSPEVEPRYSEILQRVQEVTEEHQKAVKPVPSQFTVSEIMWKPWLQPCCGTFPFCSCKESNGS</sequence>
<dbReference type="CDD" id="cd16159">
    <property type="entry name" value="ES"/>
    <property type="match status" value="1"/>
</dbReference>
<dbReference type="AlphaFoldDB" id="A0A8C4SLC0"/>
<keyword evidence="10" id="KW-1185">Reference proteome</keyword>
<reference evidence="9" key="2">
    <citation type="submission" date="2025-08" db="UniProtKB">
        <authorList>
            <consortium name="Ensembl"/>
        </authorList>
    </citation>
    <scope>IDENTIFICATION</scope>
</reference>
<dbReference type="FunFam" id="3.30.1120.10:FF:000001">
    <property type="entry name" value="Arylsulfatase E"/>
    <property type="match status" value="1"/>
</dbReference>
<keyword evidence="5" id="KW-0106">Calcium</keyword>
<dbReference type="SUPFAM" id="SSF53649">
    <property type="entry name" value="Alkaline phosphatase-like"/>
    <property type="match status" value="1"/>
</dbReference>
<gene>
    <name evidence="9" type="primary">ARSD</name>
    <name evidence="9" type="synonym">arsh</name>
</gene>
<evidence type="ECO:0000256" key="6">
    <source>
        <dbReference type="SAM" id="Phobius"/>
    </source>
</evidence>
<keyword evidence="3" id="KW-0479">Metal-binding</keyword>
<feature type="transmembrane region" description="Helical" evidence="6">
    <location>
        <begin position="219"/>
        <end position="238"/>
    </location>
</feature>
<dbReference type="InterPro" id="IPR024607">
    <property type="entry name" value="Sulfatase_CS"/>
</dbReference>
<dbReference type="Pfam" id="PF00884">
    <property type="entry name" value="Sulfatase"/>
    <property type="match status" value="1"/>
</dbReference>
<dbReference type="Ensembl" id="ENSECRT00000018830.1">
    <property type="protein sequence ID" value="ENSECRP00000018458.1"/>
    <property type="gene ID" value="ENSECRG00000012356.1"/>
</dbReference>
<dbReference type="InterPro" id="IPR050738">
    <property type="entry name" value="Sulfatase"/>
</dbReference>
<evidence type="ECO:0000259" key="8">
    <source>
        <dbReference type="Pfam" id="PF00884"/>
    </source>
</evidence>
<dbReference type="GeneTree" id="ENSGT00940000161140"/>
<feature type="signal peptide" evidence="7">
    <location>
        <begin position="1"/>
        <end position="26"/>
    </location>
</feature>
<keyword evidence="6" id="KW-0812">Transmembrane</keyword>
<keyword evidence="6" id="KW-0472">Membrane</keyword>
<reference evidence="9" key="3">
    <citation type="submission" date="2025-09" db="UniProtKB">
        <authorList>
            <consortium name="Ensembl"/>
        </authorList>
    </citation>
    <scope>IDENTIFICATION</scope>
</reference>
<feature type="chain" id="PRO_5034070562" evidence="7">
    <location>
        <begin position="27"/>
        <end position="583"/>
    </location>
</feature>
<keyword evidence="4" id="KW-0378">Hydrolase</keyword>
<accession>A0A8C4SLC0</accession>
<dbReference type="InterPro" id="IPR000917">
    <property type="entry name" value="Sulfatase_N"/>
</dbReference>
<dbReference type="PROSITE" id="PS00149">
    <property type="entry name" value="SULFATASE_2"/>
    <property type="match status" value="1"/>
</dbReference>
<comment type="cofactor">
    <cofactor evidence="1">
        <name>Ca(2+)</name>
        <dbReference type="ChEBI" id="CHEBI:29108"/>
    </cofactor>
</comment>
<evidence type="ECO:0000256" key="4">
    <source>
        <dbReference type="ARBA" id="ARBA00022801"/>
    </source>
</evidence>
<dbReference type="Gene3D" id="3.40.720.10">
    <property type="entry name" value="Alkaline Phosphatase, subunit A"/>
    <property type="match status" value="1"/>
</dbReference>
<dbReference type="Pfam" id="PF14707">
    <property type="entry name" value="Sulfatase_C"/>
    <property type="match status" value="1"/>
</dbReference>
<evidence type="ECO:0000256" key="7">
    <source>
        <dbReference type="SAM" id="SignalP"/>
    </source>
</evidence>
<evidence type="ECO:0000256" key="3">
    <source>
        <dbReference type="ARBA" id="ARBA00022723"/>
    </source>
</evidence>